<evidence type="ECO:0000256" key="6">
    <source>
        <dbReference type="ARBA" id="ARBA00022692"/>
    </source>
</evidence>
<feature type="transmembrane region" description="Helical" evidence="19">
    <location>
        <begin position="146"/>
        <end position="163"/>
    </location>
</feature>
<dbReference type="InterPro" id="IPR037219">
    <property type="entry name" value="Peptidase_M41-like"/>
</dbReference>
<reference evidence="21" key="4">
    <citation type="submission" date="2025-08" db="UniProtKB">
        <authorList>
            <consortium name="Ensembl"/>
        </authorList>
    </citation>
    <scope>IDENTIFICATION</scope>
</reference>
<dbReference type="HGNC" id="HGNC:315">
    <property type="gene designation" value="AFG3L2"/>
</dbReference>
<dbReference type="InterPro" id="IPR000642">
    <property type="entry name" value="Peptidase_M41"/>
</dbReference>
<dbReference type="GO" id="GO:0008270">
    <property type="term" value="F:zinc ion binding"/>
    <property type="evidence" value="ECO:0007669"/>
    <property type="project" value="InterPro"/>
</dbReference>
<dbReference type="Pfam" id="PF17862">
    <property type="entry name" value="AAA_lid_3"/>
    <property type="match status" value="1"/>
</dbReference>
<keyword evidence="9" id="KW-0999">Mitochondrion inner membrane</keyword>
<evidence type="ECO:0000256" key="19">
    <source>
        <dbReference type="SAM" id="Phobius"/>
    </source>
</evidence>
<dbReference type="InterPro" id="IPR011546">
    <property type="entry name" value="Pept_M41_FtsH_extracell"/>
</dbReference>
<keyword evidence="9" id="KW-0496">Mitochondrion</keyword>
<keyword evidence="13" id="KW-0809">Transit peptide</keyword>
<comment type="cofactor">
    <cofactor evidence="1">
        <name>Zn(2+)</name>
        <dbReference type="ChEBI" id="CHEBI:29105"/>
    </cofactor>
</comment>
<evidence type="ECO:0000256" key="10">
    <source>
        <dbReference type="ARBA" id="ARBA00022801"/>
    </source>
</evidence>
<dbReference type="SUPFAM" id="SSF140990">
    <property type="entry name" value="FtsH protease domain-like"/>
    <property type="match status" value="1"/>
</dbReference>
<dbReference type="Pfam" id="PF01434">
    <property type="entry name" value="Peptidase_M41"/>
    <property type="match status" value="1"/>
</dbReference>
<dbReference type="OpenTargets" id="ENSG00000141385"/>
<keyword evidence="10" id="KW-0378">Hydrolase</keyword>
<evidence type="ECO:0000256" key="2">
    <source>
        <dbReference type="ARBA" id="ARBA00004448"/>
    </source>
</evidence>
<comment type="catalytic activity">
    <reaction evidence="17">
        <text>ATP + H2O = ADP + phosphate + H(+)</text>
        <dbReference type="Rhea" id="RHEA:13065"/>
        <dbReference type="ChEBI" id="CHEBI:15377"/>
        <dbReference type="ChEBI" id="CHEBI:15378"/>
        <dbReference type="ChEBI" id="CHEBI:30616"/>
        <dbReference type="ChEBI" id="CHEBI:43474"/>
        <dbReference type="ChEBI" id="CHEBI:456216"/>
    </reaction>
    <physiologicalReaction direction="left-to-right" evidence="17">
        <dbReference type="Rhea" id="RHEA:13066"/>
    </physiologicalReaction>
</comment>
<keyword evidence="15" id="KW-0482">Metalloprotease</keyword>
<evidence type="ECO:0000259" key="20">
    <source>
        <dbReference type="SMART" id="SM00382"/>
    </source>
</evidence>
<dbReference type="GO" id="GO:0051604">
    <property type="term" value="P:protein maturation"/>
    <property type="evidence" value="ECO:0007669"/>
    <property type="project" value="UniProtKB-ARBA"/>
</dbReference>
<evidence type="ECO:0007829" key="24">
    <source>
        <dbReference type="ProteomicsDB" id="A0A8I5QJR7"/>
    </source>
</evidence>
<keyword evidence="22" id="KW-1185">Reference proteome</keyword>
<dbReference type="GeneTree" id="ENSGT00940000159566"/>
<evidence type="ECO:0000256" key="13">
    <source>
        <dbReference type="ARBA" id="ARBA00022946"/>
    </source>
</evidence>
<name>A0A8I5QJR7_HUMAN</name>
<dbReference type="OrthoDB" id="1413014at2759"/>
<dbReference type="PANTHER" id="PTHR43655">
    <property type="entry name" value="ATP-DEPENDENT PROTEASE"/>
    <property type="match status" value="1"/>
</dbReference>
<evidence type="ECO:0000256" key="17">
    <source>
        <dbReference type="ARBA" id="ARBA00048778"/>
    </source>
</evidence>
<evidence type="ECO:0000256" key="14">
    <source>
        <dbReference type="ARBA" id="ARBA00022989"/>
    </source>
</evidence>
<keyword evidence="6 19" id="KW-0812">Transmembrane</keyword>
<comment type="subcellular location">
    <subcellularLocation>
        <location evidence="2">Mitochondrion inner membrane</location>
        <topology evidence="2">Multi-pass membrane protein</topology>
    </subcellularLocation>
</comment>
<evidence type="ECO:0000256" key="12">
    <source>
        <dbReference type="ARBA" id="ARBA00022840"/>
    </source>
</evidence>
<reference evidence="21 22" key="1">
    <citation type="journal article" date="2001" name="Nature">
        <title>Initial sequencing and analysis of the human genome.</title>
        <authorList>
            <consortium name="International Human Genome Sequencing Consortium"/>
            <person name="Lander E.S."/>
            <person name="Linton L.M."/>
            <person name="Birren B."/>
            <person name="Nusbaum C."/>
            <person name="Zody M.C."/>
            <person name="Baldwin J."/>
            <person name="Devon K."/>
            <person name="Dewar K."/>
            <person name="Doyle M."/>
            <person name="FitzHugh W."/>
            <person name="Funke R."/>
            <person name="Gage D."/>
            <person name="Harris K."/>
            <person name="Heaford A."/>
            <person name="Howland J."/>
            <person name="Kann L."/>
            <person name="Lehoczky J."/>
            <person name="LeVine R."/>
            <person name="McEwan P."/>
            <person name="McKernan K."/>
            <person name="Meldrim J."/>
            <person name="Mesirov J.P."/>
            <person name="Miranda C."/>
            <person name="Morris W."/>
            <person name="Naylor J."/>
            <person name="Raymond C."/>
            <person name="Rosetti M."/>
            <person name="Santos R."/>
            <person name="Sheridan A."/>
            <person name="Sougnez C."/>
            <person name="Stange-Thomann N."/>
            <person name="Stojanovic N."/>
            <person name="Subramanian A."/>
            <person name="Wyman D."/>
            <person name="Rogers J."/>
            <person name="Sulston J."/>
            <person name="Ainscough R."/>
            <person name="Beck S."/>
            <person name="Bentley D."/>
            <person name="Burton J."/>
            <person name="Clee C."/>
            <person name="Carter N."/>
            <person name="Coulson A."/>
            <person name="Deadman R."/>
            <person name="Deloukas P."/>
            <person name="Dunham A."/>
            <person name="Dunham I."/>
            <person name="Durbin R."/>
            <person name="French L."/>
            <person name="Grafham D."/>
            <person name="Gregory S."/>
            <person name="Hubbard T."/>
            <person name="Humphray S."/>
            <person name="Hunt A."/>
            <person name="Jones M."/>
            <person name="Lloyd C."/>
            <person name="McMurray A."/>
            <person name="Matthews L."/>
            <person name="Mercer S."/>
            <person name="Milne S."/>
            <person name="Mullikin J.C."/>
            <person name="Mungall A."/>
            <person name="Plumb R."/>
            <person name="Ross M."/>
            <person name="Shownkeen R."/>
            <person name="Sims S."/>
            <person name="Waterston R.H."/>
            <person name="Wilson R.K."/>
            <person name="Hillier L.W."/>
            <person name="McPherson J.D."/>
            <person name="Marra M.A."/>
            <person name="Mardis E.R."/>
            <person name="Fulton L.A."/>
            <person name="Chinwalla A.T."/>
            <person name="Pepin K.H."/>
            <person name="Gish W.R."/>
            <person name="Chissoe S.L."/>
            <person name="Wendl M.C."/>
            <person name="Delehaunty K.D."/>
            <person name="Miner T.L."/>
            <person name="Delehaunty A."/>
            <person name="Kramer J.B."/>
            <person name="Cook L.L."/>
            <person name="Fulton R.S."/>
            <person name="Johnson D.L."/>
            <person name="Minx P.J."/>
            <person name="Clifton S.W."/>
            <person name="Hawkins T."/>
            <person name="Branscomb E."/>
            <person name="Predki P."/>
            <person name="Richardson P."/>
            <person name="Wenning S."/>
            <person name="Slezak T."/>
            <person name="Doggett N."/>
            <person name="Cheng J.F."/>
            <person name="Olsen A."/>
            <person name="Lucas S."/>
            <person name="Elkin C."/>
            <person name="Uberbacher E."/>
            <person name="Frazier M."/>
            <person name="Gibbs R.A."/>
            <person name="Muzny D.M."/>
            <person name="Scherer S.E."/>
            <person name="Bouck J.B."/>
            <person name="Sodergren E.J."/>
            <person name="Worley K.C."/>
            <person name="Rives C.M."/>
            <person name="Gorrell J.H."/>
            <person name="Metzker M.L."/>
            <person name="Naylor S.L."/>
            <person name="Kucherlapati R.S."/>
            <person name="Nelson D.L."/>
            <person name="Weinstock G.M."/>
            <person name="Sakaki Y."/>
            <person name="Fujiyama A."/>
            <person name="Hattori M."/>
            <person name="Yada T."/>
            <person name="Toyoda A."/>
            <person name="Itoh T."/>
            <person name="Kawagoe C."/>
            <person name="Watanabe H."/>
            <person name="Totoki Y."/>
            <person name="Taylor T."/>
            <person name="Weissenbach J."/>
            <person name="Heilig R."/>
            <person name="Saurin W."/>
            <person name="Artiguenave F."/>
            <person name="Brottier P."/>
            <person name="Bruls T."/>
            <person name="Pelletier E."/>
            <person name="Robert C."/>
            <person name="Wincker P."/>
            <person name="Smith D.R."/>
            <person name="Doucette-Stamm L."/>
            <person name="Rubenfield M."/>
            <person name="Weinstock K."/>
            <person name="Lee H.M."/>
            <person name="Dubois J."/>
            <person name="Rosenthal A."/>
            <person name="Platzer M."/>
            <person name="Nyakatura G."/>
            <person name="Taudien S."/>
            <person name="Rump A."/>
            <person name="Yang H."/>
            <person name="Yu J."/>
            <person name="Wang J."/>
            <person name="Huang G."/>
            <person name="Gu J."/>
            <person name="Hood L."/>
            <person name="Rowen L."/>
            <person name="Madan A."/>
            <person name="Qin S."/>
            <person name="Davis R.W."/>
            <person name="Federspiel N.A."/>
            <person name="Abola A.P."/>
            <person name="Proctor M.J."/>
            <person name="Myers R.M."/>
            <person name="Schmutz J."/>
            <person name="Dickson M."/>
            <person name="Grimwood J."/>
            <person name="Cox D.R."/>
            <person name="Olson M.V."/>
            <person name="Kaul R."/>
            <person name="Raymond C."/>
            <person name="Shimizu N."/>
            <person name="Kawasaki K."/>
            <person name="Minoshima S."/>
            <person name="Evans G.A."/>
            <person name="Athanasiou M."/>
            <person name="Schultz R."/>
            <person name="Roe B.A."/>
            <person name="Chen F."/>
            <person name="Pan H."/>
            <person name="Ramser J."/>
            <person name="Lehrach H."/>
            <person name="Reinhardt R."/>
            <person name="McCombie W.R."/>
            <person name="de la Bastide M."/>
            <person name="Dedhia N."/>
            <person name="Blocker H."/>
            <person name="Hornischer K."/>
            <person name="Nordsiek G."/>
            <person name="Agarwala R."/>
            <person name="Aravind L."/>
            <person name="Bailey J.A."/>
            <person name="Bateman A."/>
            <person name="Batzoglou S."/>
            <person name="Birney E."/>
            <person name="Bork P."/>
            <person name="Brown D.G."/>
            <person name="Burge C.B."/>
            <person name="Cerutti L."/>
            <person name="Chen H.C."/>
            <person name="Church D."/>
            <person name="Clamp M."/>
            <person name="Copley R.R."/>
            <person name="Doerks T."/>
            <person name="Eddy S.R."/>
            <person name="Eichler E.E."/>
            <person name="Furey T.S."/>
            <person name="Galagan J."/>
            <person name="Gilbert J.G."/>
            <person name="Harmon C."/>
            <person name="Hayashizaki Y."/>
            <person name="Haussler D."/>
            <person name="Hermjakob H."/>
            <person name="Hokamp K."/>
            <person name="Jang W."/>
            <person name="Johnson L.S."/>
            <person name="Jones T.A."/>
            <person name="Kasif S."/>
            <person name="Kaspryzk A."/>
            <person name="Kennedy S."/>
            <person name="Kent W.J."/>
            <person name="Kitts P."/>
            <person name="Koonin E.V."/>
            <person name="Korf I."/>
            <person name="Kulp D."/>
            <person name="Lancet D."/>
            <person name="Lowe T.M."/>
            <person name="McLysaght A."/>
            <person name="Mikkelsen T."/>
            <person name="Moran J.V."/>
            <person name="Mulder N."/>
            <person name="Pollara V.J."/>
            <person name="Ponting C.P."/>
            <person name="Schuler G."/>
            <person name="Schultz J."/>
            <person name="Slater G."/>
            <person name="Smit A.F."/>
            <person name="Stupka E."/>
            <person name="Szustakowski J."/>
            <person name="Thierry-Mieg D."/>
            <person name="Thierry-Mieg J."/>
            <person name="Wagner L."/>
            <person name="Wallis J."/>
            <person name="Wheeler R."/>
            <person name="Williams A."/>
            <person name="Wolf Y.I."/>
            <person name="Wolfe K.H."/>
            <person name="Yang S.P."/>
            <person name="Yeh R.F."/>
            <person name="Collins F."/>
            <person name="Guyer M.S."/>
            <person name="Peterson J."/>
            <person name="Felsenfeld A."/>
            <person name="Wetterstrand K.A."/>
            <person name="Patrinos A."/>
            <person name="Morgan M.J."/>
            <person name="de Jong P."/>
            <person name="Catanese J.J."/>
            <person name="Osoegawa K."/>
            <person name="Shizuya H."/>
            <person name="Choi S."/>
            <person name="Chen Y.J."/>
        </authorList>
    </citation>
    <scope>NUCLEOTIDE SEQUENCE [LARGE SCALE GENOMIC DNA]</scope>
</reference>
<dbReference type="Pfam" id="PF00004">
    <property type="entry name" value="AAA"/>
    <property type="match status" value="1"/>
</dbReference>
<evidence type="ECO:0000313" key="22">
    <source>
        <dbReference type="Proteomes" id="UP000005640"/>
    </source>
</evidence>
<dbReference type="SMR" id="A0A8I5QJR7"/>
<reference evidence="21 22" key="3">
    <citation type="journal article" date="2005" name="Nature">
        <title>DNA sequence and analysis of human chromosome 18.</title>
        <authorList>
            <person name="Nusbaum C."/>
            <person name="Zody M.C."/>
            <person name="Borowsky M.L."/>
            <person name="Kamal M."/>
            <person name="Kodira C.D."/>
            <person name="Taylor T.D."/>
            <person name="Whittaker C.A."/>
            <person name="Chang J.L."/>
            <person name="Cuomo C.A."/>
            <person name="Dewar K."/>
            <person name="FitzGerald M.G."/>
            <person name="Yang X."/>
            <person name="Abouelleil A."/>
            <person name="Allen N.R."/>
            <person name="Anderson S."/>
            <person name="Bloom T."/>
            <person name="Bugalter B."/>
            <person name="Butler J."/>
            <person name="Cook A."/>
            <person name="DeCaprio D."/>
            <person name="Engels R."/>
            <person name="Garber M."/>
            <person name="Gnirke A."/>
            <person name="Hafez N."/>
            <person name="Hall J.L."/>
            <person name="Norman C.H."/>
            <person name="Itoh T."/>
            <person name="Jaffe D.B."/>
            <person name="Kuroki Y."/>
            <person name="Lehoczky J."/>
            <person name="Lui A."/>
            <person name="Macdonald P."/>
            <person name="Mauceli E."/>
            <person name="Mikkelsen T.S."/>
            <person name="Naylor J.W."/>
            <person name="Nicol R."/>
            <person name="Nguyen C."/>
            <person name="Noguchi H."/>
            <person name="O'Leary S.B."/>
            <person name="O'Neill K."/>
            <person name="Piqani B."/>
            <person name="Smith C.L."/>
            <person name="Talamas J.A."/>
            <person name="Topham K."/>
            <person name="Totoki Y."/>
            <person name="Toyoda A."/>
            <person name="Wain H.M."/>
            <person name="Young S.K."/>
            <person name="Zeng Q."/>
            <person name="Zimmer A.R."/>
            <person name="Fujiyama A."/>
            <person name="Hattori M."/>
            <person name="Birren B.W."/>
            <person name="Sakaki Y."/>
            <person name="Lander E.S."/>
        </authorList>
    </citation>
    <scope>NUCLEOTIDE SEQUENCE [LARGE SCALE GENOMIC DNA]</scope>
</reference>
<keyword evidence="7" id="KW-0479">Metal-binding</keyword>
<keyword evidence="23 24" id="KW-1267">Proteomics identification</keyword>
<evidence type="ECO:0000256" key="15">
    <source>
        <dbReference type="ARBA" id="ARBA00023049"/>
    </source>
</evidence>
<dbReference type="EMBL" id="AP005264">
    <property type="status" value="NOT_ANNOTATED_CDS"/>
    <property type="molecule type" value="Genomic_DNA"/>
</dbReference>
<accession>A0A8I5QJR7</accession>
<dbReference type="InterPro" id="IPR041569">
    <property type="entry name" value="AAA_lid_3"/>
</dbReference>
<dbReference type="GO" id="GO:0016887">
    <property type="term" value="F:ATP hydrolysis activity"/>
    <property type="evidence" value="ECO:0007669"/>
    <property type="project" value="InterPro"/>
</dbReference>
<dbReference type="FunFam" id="3.40.1690.20:FF:000001">
    <property type="entry name" value="AFG3-like AAA ATPase 2"/>
    <property type="match status" value="1"/>
</dbReference>
<feature type="region of interest" description="Disordered" evidence="18">
    <location>
        <begin position="76"/>
        <end position="126"/>
    </location>
</feature>
<evidence type="ECO:0000256" key="18">
    <source>
        <dbReference type="SAM" id="MobiDB-lite"/>
    </source>
</evidence>
<keyword evidence="12" id="KW-0067">ATP-binding</keyword>
<evidence type="ECO:0000256" key="3">
    <source>
        <dbReference type="ARBA" id="ARBA00010044"/>
    </source>
</evidence>
<keyword evidence="5" id="KW-0645">Protease</keyword>
<dbReference type="PROSITE" id="PS00674">
    <property type="entry name" value="AAA"/>
    <property type="match status" value="1"/>
</dbReference>
<dbReference type="GO" id="GO:0006508">
    <property type="term" value="P:proteolysis"/>
    <property type="evidence" value="ECO:0007669"/>
    <property type="project" value="UniProtKB-KW"/>
</dbReference>
<feature type="compositionally biased region" description="Basic and acidic residues" evidence="18">
    <location>
        <begin position="729"/>
        <end position="751"/>
    </location>
</feature>
<reference evidence="21 22" key="2">
    <citation type="journal article" date="2004" name="Nature">
        <title>Finishing the euchromatic sequence of the human genome.</title>
        <authorList>
            <consortium name="International Human Genome Sequencing Consortium"/>
        </authorList>
    </citation>
    <scope>NUCLEOTIDE SEQUENCE [LARGE SCALE GENOMIC DNA]</scope>
</reference>
<evidence type="ECO:0000256" key="8">
    <source>
        <dbReference type="ARBA" id="ARBA00022741"/>
    </source>
</evidence>
<dbReference type="Proteomes" id="UP000005640">
    <property type="component" value="Chromosome 18"/>
</dbReference>
<dbReference type="InterPro" id="IPR003593">
    <property type="entry name" value="AAA+_ATPase"/>
</dbReference>
<evidence type="ECO:0000256" key="5">
    <source>
        <dbReference type="ARBA" id="ARBA00022670"/>
    </source>
</evidence>
<keyword evidence="8" id="KW-0547">Nucleotide-binding</keyword>
<comment type="similarity">
    <text evidence="3">In the C-terminal section; belongs to the peptidase M41 family.</text>
</comment>
<evidence type="ECO:0000256" key="11">
    <source>
        <dbReference type="ARBA" id="ARBA00022833"/>
    </source>
</evidence>
<dbReference type="Gene3D" id="1.10.8.60">
    <property type="match status" value="1"/>
</dbReference>
<reference evidence="21" key="5">
    <citation type="submission" date="2025-09" db="UniProtKB">
        <authorList>
            <consortium name="Ensembl"/>
        </authorList>
    </citation>
    <scope>IDENTIFICATION</scope>
</reference>
<proteinExistence type="evidence at protein level"/>
<keyword evidence="11" id="KW-0862">Zinc</keyword>
<evidence type="ECO:0000256" key="7">
    <source>
        <dbReference type="ARBA" id="ARBA00022723"/>
    </source>
</evidence>
<evidence type="ECO:0000256" key="4">
    <source>
        <dbReference type="ARBA" id="ARBA00010550"/>
    </source>
</evidence>
<evidence type="ECO:0000256" key="1">
    <source>
        <dbReference type="ARBA" id="ARBA00001947"/>
    </source>
</evidence>
<dbReference type="GO" id="GO:0005524">
    <property type="term" value="F:ATP binding"/>
    <property type="evidence" value="ECO:0007669"/>
    <property type="project" value="UniProtKB-KW"/>
</dbReference>
<dbReference type="EMBL" id="AP001029">
    <property type="status" value="NOT_ANNOTATED_CDS"/>
    <property type="molecule type" value="Genomic_DNA"/>
</dbReference>
<dbReference type="Gene3D" id="1.20.58.760">
    <property type="entry name" value="Peptidase M41"/>
    <property type="match status" value="1"/>
</dbReference>
<feature type="domain" description="AAA+ ATPase" evidence="20">
    <location>
        <begin position="281"/>
        <end position="433"/>
    </location>
</feature>
<comment type="similarity">
    <text evidence="4">In the N-terminal section; belongs to the AAA ATPase family.</text>
</comment>
<gene>
    <name evidence="21" type="primary">AFG3L2</name>
</gene>
<organism evidence="21 22">
    <name type="scientific">Homo sapiens</name>
    <name type="common">Human</name>
    <dbReference type="NCBI Taxonomy" id="9606"/>
    <lineage>
        <taxon>Eukaryota</taxon>
        <taxon>Metazoa</taxon>
        <taxon>Chordata</taxon>
        <taxon>Craniata</taxon>
        <taxon>Vertebrata</taxon>
        <taxon>Euteleostomi</taxon>
        <taxon>Mammalia</taxon>
        <taxon>Eutheria</taxon>
        <taxon>Euarchontoglires</taxon>
        <taxon>Primates</taxon>
        <taxon>Haplorrhini</taxon>
        <taxon>Catarrhini</taxon>
        <taxon>Hominidae</taxon>
        <taxon>Homo</taxon>
    </lineage>
</organism>
<evidence type="ECO:0000256" key="9">
    <source>
        <dbReference type="ARBA" id="ARBA00022792"/>
    </source>
</evidence>
<keyword evidence="16 19" id="KW-0472">Membrane</keyword>
<dbReference type="Ensembl" id="ENST00000688199.1">
    <property type="protein sequence ID" value="ENSP00000510237.1"/>
    <property type="gene ID" value="ENSG00000141385.12"/>
</dbReference>
<feature type="compositionally biased region" description="Basic and acidic residues" evidence="18">
    <location>
        <begin position="85"/>
        <end position="100"/>
    </location>
</feature>
<dbReference type="Gene3D" id="3.40.1690.20">
    <property type="match status" value="1"/>
</dbReference>
<dbReference type="InterPro" id="IPR050928">
    <property type="entry name" value="ATP-dep_Zn_Metalloprotease"/>
</dbReference>
<protein>
    <submittedName>
        <fullName evidence="21">AFG3 like matrix AAA peptidase subunit 2</fullName>
    </submittedName>
</protein>
<dbReference type="Ensembl" id="ENST00000688199.1">
    <property type="protein sequence ID" value="ENSP00000510237.1"/>
    <property type="gene ID" value="ENSG00000141385.13"/>
</dbReference>
<dbReference type="AlphaFoldDB" id="A0A8I5QJR7"/>
<dbReference type="Gene3D" id="3.40.50.300">
    <property type="entry name" value="P-loop containing nucleotide triphosphate hydrolases"/>
    <property type="match status" value="2"/>
</dbReference>
<dbReference type="PANTHER" id="PTHR43655:SF9">
    <property type="entry name" value="AFG3-LIKE PROTEIN 2"/>
    <property type="match status" value="1"/>
</dbReference>
<evidence type="ECO:0007829" key="23">
    <source>
        <dbReference type="PeptideAtlas" id="A0A8I5QJR7"/>
    </source>
</evidence>
<dbReference type="SMART" id="SM00382">
    <property type="entry name" value="AAA"/>
    <property type="match status" value="1"/>
</dbReference>
<dbReference type="GO" id="GO:0004222">
    <property type="term" value="F:metalloendopeptidase activity"/>
    <property type="evidence" value="ECO:0007669"/>
    <property type="project" value="InterPro"/>
</dbReference>
<dbReference type="SUPFAM" id="SSF52540">
    <property type="entry name" value="P-loop containing nucleoside triphosphate hydrolases"/>
    <property type="match status" value="1"/>
</dbReference>
<dbReference type="GO" id="GO:0005745">
    <property type="term" value="C:m-AAA complex"/>
    <property type="evidence" value="ECO:0007669"/>
    <property type="project" value="UniProtKB-ARBA"/>
</dbReference>
<sequence>MAHRCLRLWGRGGCWPRGLQQLLVPGGVGPGEQPCLRTLYRFVTTQARASRNSLLTDIIAAYQRFCSRPPKGFEKYFPNGKNGKKASEPKEVMGEKKESKPAATTRSSGGGGGGGGKRGGKKDDSHWWSRFQKGDIPWDDKDFRMFFLWTALFWGGVMFYLLLKRSGREITWKDFVNNYLSKGVVDRLEVVNKRFVRVTFTPGKTPVDGQYVWFNIGSVDTFERNLETLQQELGIEGENRVPVVYIAESDGSFLLSMLPTVLIIAFLLYTIRRGPAGIGRTGRGMGGLFSVGETTAKVLKDEIDVKFKDVAGCEEAKLEIMEFVNFLKNPKQYQDLGAKIPKVRDLFALARKNAPCILFIDEIDAVGRKRGRGNFGGQSEQENTLNQLLVEMDGFNTTTNVVILAGTNRPDILDPALLRPGRFDRQIFIGPPDIKGRASIFKVHLRPLKLDSTLEKDKLARKLASLTPGFSGADVANVCNEAALIAARHLSDSINQKHFEQAIERVIGGLEKKTQVLQPEEKKTVAYHEAGHAVAGWYLEHADPLLKVSIIPRGKGLGYAQYLPKEQYLYTKEQLLDRMCMTLGGRVSEEIFFGRITTGAQDDLRKVTQSAYAQIVQFGMNEKVGQISFDLPRQGDMVLEKPYSEATARLIDDEVRILINDAYKRTVALLTEKKADVEKVALLLLEKEVLDKNDMVELLGPRPFAEKSTYEEFVEGTGSLDEDTSLPEGLKDWNKEREKEKEEPPGEKVAN</sequence>
<evidence type="ECO:0000313" key="21">
    <source>
        <dbReference type="Ensembl" id="ENSP00000510237.1"/>
    </source>
</evidence>
<dbReference type="InterPro" id="IPR003960">
    <property type="entry name" value="ATPase_AAA_CS"/>
</dbReference>
<dbReference type="Pfam" id="PF06480">
    <property type="entry name" value="FtsH_ext"/>
    <property type="match status" value="1"/>
</dbReference>
<feature type="region of interest" description="Disordered" evidence="18">
    <location>
        <begin position="713"/>
        <end position="751"/>
    </location>
</feature>
<keyword evidence="14 19" id="KW-1133">Transmembrane helix</keyword>
<feature type="transmembrane region" description="Helical" evidence="19">
    <location>
        <begin position="253"/>
        <end position="271"/>
    </location>
</feature>
<dbReference type="FunFam" id="1.20.58.760:FF:000003">
    <property type="entry name" value="AFG3-like AAA ATPase 2"/>
    <property type="match status" value="1"/>
</dbReference>
<dbReference type="FunFam" id="1.10.8.60:FF:000019">
    <property type="entry name" value="AFG3-like AAA ATPase 2"/>
    <property type="match status" value="1"/>
</dbReference>
<feature type="compositionally biased region" description="Gly residues" evidence="18">
    <location>
        <begin position="108"/>
        <end position="117"/>
    </location>
</feature>
<dbReference type="GO" id="GO:0004176">
    <property type="term" value="F:ATP-dependent peptidase activity"/>
    <property type="evidence" value="ECO:0007669"/>
    <property type="project" value="InterPro"/>
</dbReference>
<dbReference type="InterPro" id="IPR003959">
    <property type="entry name" value="ATPase_AAA_core"/>
</dbReference>
<evidence type="ECO:0000256" key="16">
    <source>
        <dbReference type="ARBA" id="ARBA00023136"/>
    </source>
</evidence>
<dbReference type="InterPro" id="IPR027417">
    <property type="entry name" value="P-loop_NTPase"/>
</dbReference>